<organism evidence="2 3">
    <name type="scientific">Mycolicibacterium fortuitum</name>
    <name type="common">Mycobacterium fortuitum</name>
    <dbReference type="NCBI Taxonomy" id="1766"/>
    <lineage>
        <taxon>Bacteria</taxon>
        <taxon>Bacillati</taxon>
        <taxon>Actinomycetota</taxon>
        <taxon>Actinomycetes</taxon>
        <taxon>Mycobacteriales</taxon>
        <taxon>Mycobacteriaceae</taxon>
        <taxon>Mycolicibacterium</taxon>
    </lineage>
</organism>
<keyword evidence="1" id="KW-0175">Coiled coil</keyword>
<accession>A0A378WEV2</accession>
<gene>
    <name evidence="2" type="ORF">NCTC1542_06747</name>
</gene>
<dbReference type="EMBL" id="UGQY01000006">
    <property type="protein sequence ID" value="SUA31393.1"/>
    <property type="molecule type" value="Genomic_DNA"/>
</dbReference>
<proteinExistence type="predicted"/>
<dbReference type="AlphaFoldDB" id="A0A378WEV2"/>
<reference evidence="2 3" key="1">
    <citation type="submission" date="2018-06" db="EMBL/GenBank/DDBJ databases">
        <authorList>
            <consortium name="Pathogen Informatics"/>
            <person name="Doyle S."/>
        </authorList>
    </citation>
    <scope>NUCLEOTIDE SEQUENCE [LARGE SCALE GENOMIC DNA]</scope>
    <source>
        <strain evidence="2 3">NCTC1542</strain>
    </source>
</reference>
<dbReference type="Proteomes" id="UP000255389">
    <property type="component" value="Unassembled WGS sequence"/>
</dbReference>
<sequence>MTEQQFPQHPRVTETMDLINHAMALYDRLIEAQNTNSTTATDSTKTVAVTVNHFRWLTGVWIAPGTRSIGAAAFNKRLAEALTNANALAQESADAIEAEHTRELDLAHKKVEEMVARYEGLPSSAVATPVAVQAPPTATPAASNDRW</sequence>
<protein>
    <submittedName>
        <fullName evidence="2">ESX-1 secretion-associated protein EspL</fullName>
    </submittedName>
</protein>
<evidence type="ECO:0000256" key="1">
    <source>
        <dbReference type="SAM" id="Coils"/>
    </source>
</evidence>
<evidence type="ECO:0000313" key="3">
    <source>
        <dbReference type="Proteomes" id="UP000255389"/>
    </source>
</evidence>
<name>A0A378WEV2_MYCFO</name>
<feature type="coiled-coil region" evidence="1">
    <location>
        <begin position="71"/>
        <end position="99"/>
    </location>
</feature>
<evidence type="ECO:0000313" key="2">
    <source>
        <dbReference type="EMBL" id="SUA31393.1"/>
    </source>
</evidence>